<comment type="caution">
    <text evidence="1">The sequence shown here is derived from an EMBL/GenBank/DDBJ whole genome shotgun (WGS) entry which is preliminary data.</text>
</comment>
<dbReference type="Proteomes" id="UP001239111">
    <property type="component" value="Chromosome 3"/>
</dbReference>
<accession>A0ACC2NLC9</accession>
<keyword evidence="2" id="KW-1185">Reference proteome</keyword>
<organism evidence="1 2">
    <name type="scientific">Eretmocerus hayati</name>
    <dbReference type="NCBI Taxonomy" id="131215"/>
    <lineage>
        <taxon>Eukaryota</taxon>
        <taxon>Metazoa</taxon>
        <taxon>Ecdysozoa</taxon>
        <taxon>Arthropoda</taxon>
        <taxon>Hexapoda</taxon>
        <taxon>Insecta</taxon>
        <taxon>Pterygota</taxon>
        <taxon>Neoptera</taxon>
        <taxon>Endopterygota</taxon>
        <taxon>Hymenoptera</taxon>
        <taxon>Apocrita</taxon>
        <taxon>Proctotrupomorpha</taxon>
        <taxon>Chalcidoidea</taxon>
        <taxon>Aphelinidae</taxon>
        <taxon>Aphelininae</taxon>
        <taxon>Eretmocerus</taxon>
    </lineage>
</organism>
<protein>
    <submittedName>
        <fullName evidence="1">Uncharacterized protein</fullName>
    </submittedName>
</protein>
<name>A0ACC2NLC9_9HYME</name>
<evidence type="ECO:0000313" key="2">
    <source>
        <dbReference type="Proteomes" id="UP001239111"/>
    </source>
</evidence>
<evidence type="ECO:0000313" key="1">
    <source>
        <dbReference type="EMBL" id="KAJ8671716.1"/>
    </source>
</evidence>
<dbReference type="EMBL" id="CM056743">
    <property type="protein sequence ID" value="KAJ8671716.1"/>
    <property type="molecule type" value="Genomic_DNA"/>
</dbReference>
<reference evidence="1" key="1">
    <citation type="submission" date="2023-04" db="EMBL/GenBank/DDBJ databases">
        <title>A chromosome-level genome assembly of the parasitoid wasp Eretmocerus hayati.</title>
        <authorList>
            <person name="Zhong Y."/>
            <person name="Liu S."/>
            <person name="Liu Y."/>
        </authorList>
    </citation>
    <scope>NUCLEOTIDE SEQUENCE</scope>
    <source>
        <strain evidence="1">ZJU_SS_LIU_2023</strain>
    </source>
</reference>
<proteinExistence type="predicted"/>
<gene>
    <name evidence="1" type="ORF">QAD02_002975</name>
</gene>
<sequence length="115" mass="13292">MMEAEKVPGKHAKKNRARRDKKNQRNQQYLRAKVTADALEESRDTKAEVIVVTAERDGLLQYRDQTEELELRCNALGDQVRALQAENGIFSLESSNLIFEPNYATIMKSFLRVMY</sequence>